<sequence length="497" mass="57739">MNLRLPLNGISNLSQDYLAEIDQFVDEIIEKHKSNTNVINTLVLDSVACLSVAEARSNEFASQGKIKKIWNGLTGKNKKIRAEIDRNLVSAQYASQQMIQKLAEQNLLTFELITTVNNKLNTMITEVEEEINRIYELLLVFFKQVRSNMVQLESRVEKLEQNVNLLHWHNTIEYQMFDGVEYFELPEIEKIICLANDFYHLTKGKWSTADLMLLKSTMSEIGLNVKKKITYREFFEYIISKPKLLDKLLGGLSIETAINIEPYQASLIKGIEKYYLLQTEESYIVDAVASISNVIDYESIRLSLVYNYLKTQAIFNMDKCVNVFEFMNELLLNLSIFFNTSPTEVAIYDEYEKKISELEKVVENQQKEITKYKELIGKIIREEWFFVRASYFPGWFIPTVKSVLLLKSDDDLVEKKHVQPFIEWKVSDRDLVKKGDILGWIKSSTSSSRVFSINSPKDGRLHIIKKSGEVEEGEIIAVITTPVDEIRDMDEWLKWFQ</sequence>
<feature type="coiled-coil region" evidence="1">
    <location>
        <begin position="117"/>
        <end position="162"/>
    </location>
</feature>
<keyword evidence="3" id="KW-1185">Reference proteome</keyword>
<evidence type="ECO:0000256" key="1">
    <source>
        <dbReference type="SAM" id="Coils"/>
    </source>
</evidence>
<keyword evidence="1" id="KW-0175">Coiled coil</keyword>
<dbReference type="AlphaFoldDB" id="A0A846MJT1"/>
<accession>A0A846MJT1</accession>
<dbReference type="Proteomes" id="UP000532769">
    <property type="component" value="Unassembled WGS sequence"/>
</dbReference>
<dbReference type="EMBL" id="JAASRS010000001">
    <property type="protein sequence ID" value="NIK15885.1"/>
    <property type="molecule type" value="Genomic_DNA"/>
</dbReference>
<organism evidence="2 3">
    <name type="scientific">Saccharococcus thermophilus</name>
    <dbReference type="NCBI Taxonomy" id="29396"/>
    <lineage>
        <taxon>Bacteria</taxon>
        <taxon>Bacillati</taxon>
        <taxon>Bacillota</taxon>
        <taxon>Bacilli</taxon>
        <taxon>Bacillales</taxon>
        <taxon>Anoxybacillaceae</taxon>
        <taxon>Saccharococcus</taxon>
    </lineage>
</organism>
<evidence type="ECO:0000313" key="3">
    <source>
        <dbReference type="Proteomes" id="UP000532769"/>
    </source>
</evidence>
<dbReference type="RefSeq" id="WP_166911007.1">
    <property type="nucleotide sequence ID" value="NZ_JAASRS010000001.1"/>
</dbReference>
<name>A0A846MJT1_9BACL</name>
<evidence type="ECO:0000313" key="2">
    <source>
        <dbReference type="EMBL" id="NIK15885.1"/>
    </source>
</evidence>
<comment type="caution">
    <text evidence="2">The sequence shown here is derived from an EMBL/GenBank/DDBJ whole genome shotgun (WGS) entry which is preliminary data.</text>
</comment>
<reference evidence="2 3" key="1">
    <citation type="submission" date="2020-03" db="EMBL/GenBank/DDBJ databases">
        <title>Genomic Encyclopedia of Archaeal and Bacterial Type Strains, Phase II (KMG-II): from individual species to whole genera.</title>
        <authorList>
            <person name="Goeker M."/>
        </authorList>
    </citation>
    <scope>NUCLEOTIDE SEQUENCE [LARGE SCALE GENOMIC DNA]</scope>
    <source>
        <strain evidence="2 3">DSM 4749</strain>
    </source>
</reference>
<protein>
    <submittedName>
        <fullName evidence="2">Uncharacterized protein</fullName>
    </submittedName>
</protein>
<proteinExistence type="predicted"/>
<feature type="coiled-coil region" evidence="1">
    <location>
        <begin position="348"/>
        <end position="382"/>
    </location>
</feature>
<dbReference type="Gene3D" id="2.40.50.100">
    <property type="match status" value="1"/>
</dbReference>
<gene>
    <name evidence="2" type="ORF">BDD39_002395</name>
</gene>